<dbReference type="SUPFAM" id="SSF54001">
    <property type="entry name" value="Cysteine proteinases"/>
    <property type="match status" value="1"/>
</dbReference>
<comment type="caution">
    <text evidence="1">The sequence shown here is derived from an EMBL/GenBank/DDBJ whole genome shotgun (WGS) entry which is preliminary data.</text>
</comment>
<evidence type="ECO:0000313" key="1">
    <source>
        <dbReference type="EMBL" id="MDM8144898.1"/>
    </source>
</evidence>
<accession>A0ABT7U302</accession>
<dbReference type="InterPro" id="IPR038765">
    <property type="entry name" value="Papain-like_cys_pep_sf"/>
</dbReference>
<dbReference type="EMBL" id="JAUDCF010000003">
    <property type="protein sequence ID" value="MDM8144898.1"/>
    <property type="molecule type" value="Genomic_DNA"/>
</dbReference>
<gene>
    <name evidence="1" type="ORF">QUW02_02950</name>
</gene>
<dbReference type="Gene3D" id="3.90.1720.10">
    <property type="entry name" value="endopeptidase domain like (from Nostoc punctiforme)"/>
    <property type="match status" value="1"/>
</dbReference>
<dbReference type="InterPro" id="IPR024453">
    <property type="entry name" value="Peptidase_C92"/>
</dbReference>
<dbReference type="PROSITE" id="PS51257">
    <property type="entry name" value="PROKAR_LIPOPROTEIN"/>
    <property type="match status" value="1"/>
</dbReference>
<keyword evidence="2" id="KW-1185">Reference proteome</keyword>
<dbReference type="Pfam" id="PF05708">
    <property type="entry name" value="Peptidase_C92"/>
    <property type="match status" value="1"/>
</dbReference>
<dbReference type="Proteomes" id="UP001228403">
    <property type="component" value="Unassembled WGS sequence"/>
</dbReference>
<name>A0ABT7U302_9BACE</name>
<sequence length="208" mass="23780">MNIFIKLPAFLFILLFCGCGERMVRNEAGTVFVDTTCLRDGDLLFRMGLEGASRVVTTVGGGNFSHVGLAWRKDGRWMVIHAVPNEVPPGEEDRVKCEPLDSFFSSERACRGAWRQVDCTDSVAARVAQAAYEKFRQRVCFDHDYDLRDTTRLYCTELVWLLYRREGIDLAEERRHQLVIPGKTSSFLFPEDLWVSGRLKPIQNNNNP</sequence>
<reference evidence="2" key="1">
    <citation type="submission" date="2023-07" db="EMBL/GenBank/DDBJ databases">
        <title>Identification and characterization of horizontal gene transfer across gut microbiota members of farm animals based on homology search.</title>
        <authorList>
            <person name="Schwarzerova J."/>
            <person name="Nykrynova M."/>
            <person name="Jureckova K."/>
            <person name="Cejkova D."/>
            <person name="Rychlik I."/>
        </authorList>
    </citation>
    <scope>NUCLEOTIDE SEQUENCE [LARGE SCALE GENOMIC DNA]</scope>
    <source>
        <strain evidence="2">ET4</strain>
    </source>
</reference>
<proteinExistence type="predicted"/>
<evidence type="ECO:0000313" key="2">
    <source>
        <dbReference type="Proteomes" id="UP001228403"/>
    </source>
</evidence>
<organism evidence="1 2">
    <name type="scientific">Bacteroides eggerthii</name>
    <dbReference type="NCBI Taxonomy" id="28111"/>
    <lineage>
        <taxon>Bacteria</taxon>
        <taxon>Pseudomonadati</taxon>
        <taxon>Bacteroidota</taxon>
        <taxon>Bacteroidia</taxon>
        <taxon>Bacteroidales</taxon>
        <taxon>Bacteroidaceae</taxon>
        <taxon>Bacteroides</taxon>
    </lineage>
</organism>
<protein>
    <submittedName>
        <fullName evidence="1">YiiX/YebB-like N1pC/P60 family cysteine hydrolase</fullName>
    </submittedName>
</protein>